<dbReference type="InterPro" id="IPR005151">
    <property type="entry name" value="Tail-specific_protease"/>
</dbReference>
<keyword evidence="7" id="KW-1133">Transmembrane helix</keyword>
<gene>
    <name evidence="9" type="ORF">A3D71_01545</name>
</gene>
<dbReference type="PANTHER" id="PTHR32060">
    <property type="entry name" value="TAIL-SPECIFIC PROTEASE"/>
    <property type="match status" value="1"/>
</dbReference>
<keyword evidence="4 5" id="KW-0720">Serine protease</keyword>
<dbReference type="EMBL" id="MFLK01000018">
    <property type="protein sequence ID" value="OGG66183.1"/>
    <property type="molecule type" value="Genomic_DNA"/>
</dbReference>
<name>A0A1F6DXN7_9BACT</name>
<dbReference type="Pfam" id="PF17820">
    <property type="entry name" value="PDZ_6"/>
    <property type="match status" value="1"/>
</dbReference>
<evidence type="ECO:0000256" key="6">
    <source>
        <dbReference type="SAM" id="MobiDB-lite"/>
    </source>
</evidence>
<evidence type="ECO:0000256" key="1">
    <source>
        <dbReference type="ARBA" id="ARBA00009179"/>
    </source>
</evidence>
<dbReference type="InterPro" id="IPR041489">
    <property type="entry name" value="PDZ_6"/>
</dbReference>
<feature type="domain" description="PDZ" evidence="8">
    <location>
        <begin position="120"/>
        <end position="202"/>
    </location>
</feature>
<dbReference type="SUPFAM" id="SSF52096">
    <property type="entry name" value="ClpP/crotonase"/>
    <property type="match status" value="1"/>
</dbReference>
<evidence type="ECO:0000256" key="7">
    <source>
        <dbReference type="SAM" id="Phobius"/>
    </source>
</evidence>
<evidence type="ECO:0000256" key="2">
    <source>
        <dbReference type="ARBA" id="ARBA00022670"/>
    </source>
</evidence>
<dbReference type="Gene3D" id="3.30.750.44">
    <property type="match status" value="1"/>
</dbReference>
<evidence type="ECO:0000256" key="4">
    <source>
        <dbReference type="ARBA" id="ARBA00022825"/>
    </source>
</evidence>
<dbReference type="GO" id="GO:0030288">
    <property type="term" value="C:outer membrane-bounded periplasmic space"/>
    <property type="evidence" value="ECO:0007669"/>
    <property type="project" value="TreeGrafter"/>
</dbReference>
<keyword evidence="3 5" id="KW-0378">Hydrolase</keyword>
<comment type="similarity">
    <text evidence="1 5">Belongs to the peptidase S41A family.</text>
</comment>
<proteinExistence type="inferred from homology"/>
<accession>A0A1F6DXN7</accession>
<organism evidence="9 10">
    <name type="scientific">Candidatus Kaiserbacteria bacterium RIFCSPHIGHO2_02_FULL_55_20</name>
    <dbReference type="NCBI Taxonomy" id="1798497"/>
    <lineage>
        <taxon>Bacteria</taxon>
        <taxon>Candidatus Kaiseribacteriota</taxon>
    </lineage>
</organism>
<evidence type="ECO:0000256" key="3">
    <source>
        <dbReference type="ARBA" id="ARBA00022801"/>
    </source>
</evidence>
<reference evidence="9 10" key="1">
    <citation type="journal article" date="2016" name="Nat. Commun.">
        <title>Thousands of microbial genomes shed light on interconnected biogeochemical processes in an aquifer system.</title>
        <authorList>
            <person name="Anantharaman K."/>
            <person name="Brown C.T."/>
            <person name="Hug L.A."/>
            <person name="Sharon I."/>
            <person name="Castelle C.J."/>
            <person name="Probst A.J."/>
            <person name="Thomas B.C."/>
            <person name="Singh A."/>
            <person name="Wilkins M.J."/>
            <person name="Karaoz U."/>
            <person name="Brodie E.L."/>
            <person name="Williams K.H."/>
            <person name="Hubbard S.S."/>
            <person name="Banfield J.F."/>
        </authorList>
    </citation>
    <scope>NUCLEOTIDE SEQUENCE [LARGE SCALE GENOMIC DNA]</scope>
</reference>
<dbReference type="InterPro" id="IPR001478">
    <property type="entry name" value="PDZ"/>
</dbReference>
<dbReference type="CDD" id="cd07560">
    <property type="entry name" value="Peptidase_S41_CPP"/>
    <property type="match status" value="1"/>
</dbReference>
<dbReference type="SMART" id="SM00245">
    <property type="entry name" value="TSPc"/>
    <property type="match status" value="1"/>
</dbReference>
<dbReference type="Gene3D" id="3.90.226.10">
    <property type="entry name" value="2-enoyl-CoA Hydratase, Chain A, domain 1"/>
    <property type="match status" value="1"/>
</dbReference>
<keyword evidence="2 5" id="KW-0645">Protease</keyword>
<feature type="transmembrane region" description="Helical" evidence="7">
    <location>
        <begin position="12"/>
        <end position="38"/>
    </location>
</feature>
<protein>
    <recommendedName>
        <fullName evidence="8">PDZ domain-containing protein</fullName>
    </recommendedName>
</protein>
<dbReference type="InterPro" id="IPR029045">
    <property type="entry name" value="ClpP/crotonase-like_dom_sf"/>
</dbReference>
<dbReference type="NCBIfam" id="TIGR00225">
    <property type="entry name" value="prc"/>
    <property type="match status" value="1"/>
</dbReference>
<evidence type="ECO:0000259" key="8">
    <source>
        <dbReference type="PROSITE" id="PS50106"/>
    </source>
</evidence>
<evidence type="ECO:0000256" key="5">
    <source>
        <dbReference type="RuleBase" id="RU004404"/>
    </source>
</evidence>
<comment type="caution">
    <text evidence="9">The sequence shown here is derived from an EMBL/GenBank/DDBJ whole genome shotgun (WGS) entry which is preliminary data.</text>
</comment>
<keyword evidence="7" id="KW-0472">Membrane</keyword>
<evidence type="ECO:0000313" key="10">
    <source>
        <dbReference type="Proteomes" id="UP000177652"/>
    </source>
</evidence>
<dbReference type="STRING" id="1798497.A3D71_01545"/>
<dbReference type="Gene3D" id="2.30.42.10">
    <property type="match status" value="1"/>
</dbReference>
<dbReference type="FunFam" id="2.30.42.10:FF:000063">
    <property type="entry name" value="Peptidase, S41 family"/>
    <property type="match status" value="1"/>
</dbReference>
<dbReference type="SUPFAM" id="SSF50156">
    <property type="entry name" value="PDZ domain-like"/>
    <property type="match status" value="1"/>
</dbReference>
<dbReference type="GO" id="GO:0004175">
    <property type="term" value="F:endopeptidase activity"/>
    <property type="evidence" value="ECO:0007669"/>
    <property type="project" value="TreeGrafter"/>
</dbReference>
<dbReference type="GO" id="GO:0006508">
    <property type="term" value="P:proteolysis"/>
    <property type="evidence" value="ECO:0007669"/>
    <property type="project" value="UniProtKB-KW"/>
</dbReference>
<dbReference type="Pfam" id="PF03572">
    <property type="entry name" value="Peptidase_S41"/>
    <property type="match status" value="1"/>
</dbReference>
<dbReference type="PROSITE" id="PS50106">
    <property type="entry name" value="PDZ"/>
    <property type="match status" value="1"/>
</dbReference>
<dbReference type="Proteomes" id="UP000177652">
    <property type="component" value="Unassembled WGS sequence"/>
</dbReference>
<sequence length="420" mass="44548">MFDEKKSATVTFTTAVIGGICLMVASFAGGFFVAGTVWGSQKAASLSTGADQPANVDFSPVWKAWSVIDEKFVPVSVGSSTPVSATTSPNSAEERVWGMIEGLAASLNDPYTFFLPPAENEQFASDMSGSFEGVGMEIAVRDRVLTVVSPLKGTPAERAGIKSRDLVLKIDGVSTEGMDVGKAVQKIRGPKGTVVTFTMLREGWNEPKEIKVTRDVINVPVITTTARPDGVYVISVATFTASAPDLFRKALREFVQSGDRALILDLRGNPGGYLEAAVDMASWFLPLGKVVVTEDYAGHAANVVHRSLGYNVFSDKLKMVILVDRGSASAAEILAGALRAHGVGKLVGTNTFGKGSVQELVEITPDTALKITVARWVGPDGVQIPPDGIVPDVVVELTEEDGKADKDPQLDEAVEMLKGE</sequence>
<dbReference type="GO" id="GO:0008236">
    <property type="term" value="F:serine-type peptidase activity"/>
    <property type="evidence" value="ECO:0007669"/>
    <property type="project" value="UniProtKB-KW"/>
</dbReference>
<dbReference type="InterPro" id="IPR004447">
    <property type="entry name" value="Peptidase_S41A"/>
</dbReference>
<evidence type="ECO:0000313" key="9">
    <source>
        <dbReference type="EMBL" id="OGG66183.1"/>
    </source>
</evidence>
<dbReference type="GO" id="GO:0007165">
    <property type="term" value="P:signal transduction"/>
    <property type="evidence" value="ECO:0007669"/>
    <property type="project" value="TreeGrafter"/>
</dbReference>
<dbReference type="InterPro" id="IPR036034">
    <property type="entry name" value="PDZ_sf"/>
</dbReference>
<dbReference type="SMART" id="SM00228">
    <property type="entry name" value="PDZ"/>
    <property type="match status" value="1"/>
</dbReference>
<feature type="region of interest" description="Disordered" evidence="6">
    <location>
        <begin position="400"/>
        <end position="420"/>
    </location>
</feature>
<dbReference type="PANTHER" id="PTHR32060:SF30">
    <property type="entry name" value="CARBOXY-TERMINAL PROCESSING PROTEASE CTPA"/>
    <property type="match status" value="1"/>
</dbReference>
<dbReference type="CDD" id="cd06782">
    <property type="entry name" value="cpPDZ_CPP-like"/>
    <property type="match status" value="1"/>
</dbReference>
<keyword evidence="7" id="KW-0812">Transmembrane</keyword>
<dbReference type="AlphaFoldDB" id="A0A1F6DXN7"/>